<comment type="function">
    <text evidence="5">Catalyzes the S-adenosylmethionine monomethyl esterification of trans-aconitate.</text>
</comment>
<dbReference type="GO" id="GO:0005737">
    <property type="term" value="C:cytoplasm"/>
    <property type="evidence" value="ECO:0007669"/>
    <property type="project" value="UniProtKB-SubCell"/>
</dbReference>
<keyword evidence="8" id="KW-1185">Reference proteome</keyword>
<keyword evidence="3 5" id="KW-0808">Transferase</keyword>
<dbReference type="PANTHER" id="PTHR43861">
    <property type="entry name" value="TRANS-ACONITATE 2-METHYLTRANSFERASE-RELATED"/>
    <property type="match status" value="1"/>
</dbReference>
<evidence type="ECO:0000313" key="7">
    <source>
        <dbReference type="EMBL" id="TWG84230.1"/>
    </source>
</evidence>
<comment type="subcellular location">
    <subcellularLocation>
        <location evidence="5">Cytoplasm</location>
    </subcellularLocation>
</comment>
<dbReference type="Proteomes" id="UP000318141">
    <property type="component" value="Unassembled WGS sequence"/>
</dbReference>
<dbReference type="SUPFAM" id="SSF53335">
    <property type="entry name" value="S-adenosyl-L-methionine-dependent methyltransferases"/>
    <property type="match status" value="1"/>
</dbReference>
<dbReference type="InterPro" id="IPR023506">
    <property type="entry name" value="Trans-aconitate_MeTrfase"/>
</dbReference>
<evidence type="ECO:0000256" key="4">
    <source>
        <dbReference type="ARBA" id="ARBA00022691"/>
    </source>
</evidence>
<comment type="caution">
    <text evidence="7">The sequence shown here is derived from an EMBL/GenBank/DDBJ whole genome shotgun (WGS) entry which is preliminary data.</text>
</comment>
<dbReference type="Gene3D" id="1.10.150.290">
    <property type="entry name" value="S-adenosyl-L-methionine-dependent methyltransferases"/>
    <property type="match status" value="1"/>
</dbReference>
<feature type="domain" description="Methyltransferase" evidence="6">
    <location>
        <begin position="35"/>
        <end position="123"/>
    </location>
</feature>
<dbReference type="EC" id="2.1.1.144" evidence="5"/>
<dbReference type="InterPro" id="IPR029063">
    <property type="entry name" value="SAM-dependent_MTases_sf"/>
</dbReference>
<evidence type="ECO:0000256" key="3">
    <source>
        <dbReference type="ARBA" id="ARBA00022679"/>
    </source>
</evidence>
<evidence type="ECO:0000256" key="2">
    <source>
        <dbReference type="ARBA" id="ARBA00022603"/>
    </source>
</evidence>
<evidence type="ECO:0000256" key="1">
    <source>
        <dbReference type="ARBA" id="ARBA00022490"/>
    </source>
</evidence>
<evidence type="ECO:0000256" key="5">
    <source>
        <dbReference type="HAMAP-Rule" id="MF_00560"/>
    </source>
</evidence>
<sequence length="255" mass="28422">MTWSPSQYLKFEDERSRPARDLVAAVPTDTVRVAVDLGCGPGNSTEALLARYPQADVLGIDSSTDMVEAARKRLPRHRFEVADIAAWQGTGPYDLLLANASLQWVPDHATLFPSLARRLAEGGTLAVQMPDNLDQPAHRLMRQVAAEGPWSQTLAQAAKARTVLPAPGWYYDLLRPICRRVDIWRTTYHHPLQGAEAVVEWLKGTGLRPFIDPLEPAQRNEYLARYTEAVTQAYPVQGDGMVLLPFPRLFIVATR</sequence>
<evidence type="ECO:0000259" key="6">
    <source>
        <dbReference type="Pfam" id="PF13649"/>
    </source>
</evidence>
<dbReference type="Gene3D" id="3.40.50.150">
    <property type="entry name" value="Vaccinia Virus protein VP39"/>
    <property type="match status" value="1"/>
</dbReference>
<dbReference type="GO" id="GO:0032259">
    <property type="term" value="P:methylation"/>
    <property type="evidence" value="ECO:0007669"/>
    <property type="project" value="UniProtKB-KW"/>
</dbReference>
<organism evidence="7 8">
    <name type="scientific">Cupriavidus gilardii J11</name>
    <dbReference type="NCBI Taxonomy" id="936133"/>
    <lineage>
        <taxon>Bacteria</taxon>
        <taxon>Pseudomonadati</taxon>
        <taxon>Pseudomonadota</taxon>
        <taxon>Betaproteobacteria</taxon>
        <taxon>Burkholderiales</taxon>
        <taxon>Burkholderiaceae</taxon>
        <taxon>Cupriavidus</taxon>
    </lineage>
</organism>
<dbReference type="PANTHER" id="PTHR43861:SF1">
    <property type="entry name" value="TRANS-ACONITATE 2-METHYLTRANSFERASE"/>
    <property type="match status" value="1"/>
</dbReference>
<dbReference type="GO" id="GO:0030798">
    <property type="term" value="F:trans-aconitate 2-methyltransferase activity"/>
    <property type="evidence" value="ECO:0007669"/>
    <property type="project" value="UniProtKB-UniRule"/>
</dbReference>
<dbReference type="InterPro" id="IPR041698">
    <property type="entry name" value="Methyltransf_25"/>
</dbReference>
<dbReference type="AlphaFoldDB" id="A0A562BH61"/>
<protein>
    <recommendedName>
        <fullName evidence="5">Trans-aconitate 2-methyltransferase</fullName>
        <ecNumber evidence="5">2.1.1.144</ecNumber>
    </recommendedName>
</protein>
<dbReference type="EMBL" id="VLJN01000021">
    <property type="protein sequence ID" value="TWG84230.1"/>
    <property type="molecule type" value="Genomic_DNA"/>
</dbReference>
<comment type="similarity">
    <text evidence="5">Belongs to the methyltransferase superfamily. Tam family.</text>
</comment>
<keyword evidence="2 5" id="KW-0489">Methyltransferase</keyword>
<gene>
    <name evidence="5" type="primary">tam</name>
    <name evidence="7" type="ORF">L602_002800000290</name>
</gene>
<evidence type="ECO:0000313" key="8">
    <source>
        <dbReference type="Proteomes" id="UP000318141"/>
    </source>
</evidence>
<dbReference type="InterPro" id="IPR023149">
    <property type="entry name" value="Trans_acon_MeTrfase_C"/>
</dbReference>
<dbReference type="CDD" id="cd02440">
    <property type="entry name" value="AdoMet_MTases"/>
    <property type="match status" value="1"/>
</dbReference>
<reference evidence="7 8" key="1">
    <citation type="submission" date="2019-07" db="EMBL/GenBank/DDBJ databases">
        <title>Genome sequencing of lignin-degrading bacterial isolates.</title>
        <authorList>
            <person name="Gladden J."/>
        </authorList>
    </citation>
    <scope>NUCLEOTIDE SEQUENCE [LARGE SCALE GENOMIC DNA]</scope>
    <source>
        <strain evidence="7 8">J11</strain>
    </source>
</reference>
<dbReference type="NCBIfam" id="NF002463">
    <property type="entry name" value="PRK01683.1"/>
    <property type="match status" value="1"/>
</dbReference>
<keyword evidence="4 5" id="KW-0949">S-adenosyl-L-methionine</keyword>
<accession>A0A562BH61</accession>
<keyword evidence="1 5" id="KW-0963">Cytoplasm</keyword>
<comment type="catalytic activity">
    <reaction evidence="5">
        <text>trans-aconitate + S-adenosyl-L-methionine = (E)-3-(methoxycarbonyl)pent-2-enedioate + S-adenosyl-L-homocysteine</text>
        <dbReference type="Rhea" id="RHEA:14969"/>
        <dbReference type="ChEBI" id="CHEBI:15708"/>
        <dbReference type="ChEBI" id="CHEBI:57470"/>
        <dbReference type="ChEBI" id="CHEBI:57856"/>
        <dbReference type="ChEBI" id="CHEBI:59789"/>
        <dbReference type="EC" id="2.1.1.144"/>
    </reaction>
</comment>
<dbReference type="HAMAP" id="MF_00560">
    <property type="entry name" value="Tran_acon_Me_trans"/>
    <property type="match status" value="1"/>
</dbReference>
<dbReference type="Pfam" id="PF13649">
    <property type="entry name" value="Methyltransf_25"/>
    <property type="match status" value="1"/>
</dbReference>
<name>A0A562BH61_9BURK</name>
<dbReference type="OrthoDB" id="9795085at2"/>
<proteinExistence type="inferred from homology"/>